<sequence length="62" mass="7810">MDESHKFYEELRMKYQKEDRARLLMQQLRTFQEVKKHKKWWQKLPLTSKTKTKPISWDIKQS</sequence>
<gene>
    <name evidence="1" type="ORF">CF651_01945</name>
</gene>
<dbReference type="AlphaFoldDB" id="A0A229UWT4"/>
<dbReference type="EMBL" id="NMQW01000002">
    <property type="protein sequence ID" value="OXM87894.1"/>
    <property type="molecule type" value="Genomic_DNA"/>
</dbReference>
<dbReference type="Proteomes" id="UP000215509">
    <property type="component" value="Unassembled WGS sequence"/>
</dbReference>
<evidence type="ECO:0000313" key="1">
    <source>
        <dbReference type="EMBL" id="OXM87894.1"/>
    </source>
</evidence>
<comment type="caution">
    <text evidence="1">The sequence shown here is derived from an EMBL/GenBank/DDBJ whole genome shotgun (WGS) entry which is preliminary data.</text>
</comment>
<name>A0A229UWT4_9BACL</name>
<keyword evidence="2" id="KW-1185">Reference proteome</keyword>
<evidence type="ECO:0000313" key="2">
    <source>
        <dbReference type="Proteomes" id="UP000215509"/>
    </source>
</evidence>
<accession>A0A229UWT4</accession>
<protein>
    <submittedName>
        <fullName evidence="1">Uncharacterized protein</fullName>
    </submittedName>
</protein>
<proteinExistence type="predicted"/>
<reference evidence="1 2" key="1">
    <citation type="submission" date="2017-07" db="EMBL/GenBank/DDBJ databases">
        <title>Genome sequencing and assembly of Paenibacillus rigui.</title>
        <authorList>
            <person name="Mayilraj S."/>
        </authorList>
    </citation>
    <scope>NUCLEOTIDE SEQUENCE [LARGE SCALE GENOMIC DNA]</scope>
    <source>
        <strain evidence="1 2">JCM 16352</strain>
    </source>
</reference>
<organism evidence="1 2">
    <name type="scientific">Paenibacillus rigui</name>
    <dbReference type="NCBI Taxonomy" id="554312"/>
    <lineage>
        <taxon>Bacteria</taxon>
        <taxon>Bacillati</taxon>
        <taxon>Bacillota</taxon>
        <taxon>Bacilli</taxon>
        <taxon>Bacillales</taxon>
        <taxon>Paenibacillaceae</taxon>
        <taxon>Paenibacillus</taxon>
    </lineage>
</organism>